<gene>
    <name evidence="1" type="ORF">SAMN06295960_1431</name>
</gene>
<dbReference type="AlphaFoldDB" id="A0A1X7JD15"/>
<dbReference type="GO" id="GO:0008990">
    <property type="term" value="F:rRNA (guanine-N2-)-methyltransferase activity"/>
    <property type="evidence" value="ECO:0007669"/>
    <property type="project" value="InterPro"/>
</dbReference>
<dbReference type="SUPFAM" id="SSF53335">
    <property type="entry name" value="S-adenosyl-L-methionine-dependent methyltransferases"/>
    <property type="match status" value="1"/>
</dbReference>
<reference evidence="1 2" key="1">
    <citation type="submission" date="2017-04" db="EMBL/GenBank/DDBJ databases">
        <authorList>
            <person name="Afonso C.L."/>
            <person name="Miller P.J."/>
            <person name="Scott M.A."/>
            <person name="Spackman E."/>
            <person name="Goraichik I."/>
            <person name="Dimitrov K.M."/>
            <person name="Suarez D.L."/>
            <person name="Swayne D.E."/>
        </authorList>
    </citation>
    <scope>NUCLEOTIDE SEQUENCE [LARGE SCALE GENOMIC DNA]</scope>
    <source>
        <strain evidence="1 2">11</strain>
    </source>
</reference>
<dbReference type="Proteomes" id="UP000193834">
    <property type="component" value="Unassembled WGS sequence"/>
</dbReference>
<dbReference type="RefSeq" id="WP_085493572.1">
    <property type="nucleotide sequence ID" value="NZ_FXAZ01000001.1"/>
</dbReference>
<keyword evidence="1" id="KW-0808">Transferase</keyword>
<keyword evidence="1" id="KW-0489">Methyltransferase</keyword>
<name>A0A1X7JD15_9BACL</name>
<dbReference type="Pfam" id="PF04445">
    <property type="entry name" value="SAM_MT"/>
    <property type="match status" value="1"/>
</dbReference>
<protein>
    <submittedName>
        <fullName evidence="1">Putative SAM-dependent methyltransferase</fullName>
    </submittedName>
</protein>
<dbReference type="OrthoDB" id="1653798at2"/>
<dbReference type="EMBL" id="FXAZ01000001">
    <property type="protein sequence ID" value="SMG25440.1"/>
    <property type="molecule type" value="Genomic_DNA"/>
</dbReference>
<evidence type="ECO:0000313" key="2">
    <source>
        <dbReference type="Proteomes" id="UP000193834"/>
    </source>
</evidence>
<dbReference type="InterPro" id="IPR029063">
    <property type="entry name" value="SAM-dependent_MTases_sf"/>
</dbReference>
<dbReference type="STRING" id="1852522.SAMN06295960_1431"/>
<dbReference type="Gene3D" id="3.40.50.150">
    <property type="entry name" value="Vaccinia Virus protein VP39"/>
    <property type="match status" value="1"/>
</dbReference>
<organism evidence="1 2">
    <name type="scientific">Paenibacillus aquistagni</name>
    <dbReference type="NCBI Taxonomy" id="1852522"/>
    <lineage>
        <taxon>Bacteria</taxon>
        <taxon>Bacillati</taxon>
        <taxon>Bacillota</taxon>
        <taxon>Bacilli</taxon>
        <taxon>Bacillales</taxon>
        <taxon>Paenibacillaceae</taxon>
        <taxon>Paenibacillus</taxon>
    </lineage>
</organism>
<sequence length="261" mass="29453">MIVTTGDSTSPEWIELAKHIAEEISARYVVRSGQSVPRMAKKYREEDFLILLEDRVRFVRVGQTDMVYHPSMAFIRAKRLLSGRSEGMIVAARAEEGDVVLDCTAGLGSDSLVFSVAVGERGRVIACESELSLYALVKTGLTHYMSQVPVINEAMRRIEMRHAKHLDLLKQLEDKSVDIVYFDPMFRVPVEESASIEPLRQVANHESLTHEAIHEAKRVARKTVVLKELKHSGEFERLGFERIERTGTKLAYGVIEIADNN</sequence>
<keyword evidence="2" id="KW-1185">Reference proteome</keyword>
<dbReference type="InterPro" id="IPR007536">
    <property type="entry name" value="16SrRNA_methylTrfase_J"/>
</dbReference>
<evidence type="ECO:0000313" key="1">
    <source>
        <dbReference type="EMBL" id="SMG25440.1"/>
    </source>
</evidence>
<proteinExistence type="predicted"/>
<dbReference type="PANTHER" id="PTHR36112:SF1">
    <property type="entry name" value="RIBOSOMAL RNA SMALL SUBUNIT METHYLTRANSFERASE J"/>
    <property type="match status" value="1"/>
</dbReference>
<dbReference type="PANTHER" id="PTHR36112">
    <property type="entry name" value="RIBOSOMAL RNA SMALL SUBUNIT METHYLTRANSFERASE J"/>
    <property type="match status" value="1"/>
</dbReference>
<accession>A0A1X7JD15</accession>